<protein>
    <submittedName>
        <fullName evidence="11">Cation efflux protein, zinc transporter</fullName>
    </submittedName>
</protein>
<dbReference type="InterPro" id="IPR002524">
    <property type="entry name" value="Cation_efflux"/>
</dbReference>
<proteinExistence type="inferred from homology"/>
<dbReference type="SUPFAM" id="SSF161111">
    <property type="entry name" value="Cation efflux protein transmembrane domain-like"/>
    <property type="match status" value="1"/>
</dbReference>
<feature type="transmembrane region" description="Helical" evidence="9">
    <location>
        <begin position="303"/>
        <end position="323"/>
    </location>
</feature>
<dbReference type="InterPro" id="IPR045316">
    <property type="entry name" value="Msc2-like"/>
</dbReference>
<evidence type="ECO:0000256" key="8">
    <source>
        <dbReference type="SAM" id="MobiDB-lite"/>
    </source>
</evidence>
<feature type="region of interest" description="Disordered" evidence="8">
    <location>
        <begin position="522"/>
        <end position="664"/>
    </location>
</feature>
<dbReference type="GO" id="GO:0005794">
    <property type="term" value="C:Golgi apparatus"/>
    <property type="evidence" value="ECO:0007669"/>
    <property type="project" value="TreeGrafter"/>
</dbReference>
<dbReference type="InterPro" id="IPR058533">
    <property type="entry name" value="Cation_efflux_TM"/>
</dbReference>
<feature type="domain" description="Cation efflux protein transmembrane" evidence="10">
    <location>
        <begin position="400"/>
        <end position="729"/>
    </location>
</feature>
<dbReference type="GO" id="GO:0005385">
    <property type="term" value="F:zinc ion transmembrane transporter activity"/>
    <property type="evidence" value="ECO:0007669"/>
    <property type="project" value="InterPro"/>
</dbReference>
<reference evidence="11 12" key="1">
    <citation type="submission" date="2019-07" db="EMBL/GenBank/DDBJ databases">
        <title>Rhodotorula toruloides NBRC10032 genome sequencing.</title>
        <authorList>
            <person name="Shida Y."/>
            <person name="Takaku H."/>
            <person name="Ogasawara W."/>
            <person name="Mori K."/>
        </authorList>
    </citation>
    <scope>NUCLEOTIDE SEQUENCE [LARGE SCALE GENOMIC DNA]</scope>
    <source>
        <strain evidence="11 12">NBRC10032</strain>
    </source>
</reference>
<evidence type="ECO:0000256" key="5">
    <source>
        <dbReference type="ARBA" id="ARBA00022989"/>
    </source>
</evidence>
<feature type="compositionally biased region" description="Basic and acidic residues" evidence="8">
    <location>
        <begin position="629"/>
        <end position="664"/>
    </location>
</feature>
<sequence length="830" mass="89683">MSAGYVEAYDPRVSRRVSLSHISRIPRDASSLPTDLLFALLLSKGGVALALHASRDWMLAQGYPVLRLTALVLAVAGGALMLWERPWAAAKGGKRRTNTEIDKAISQEPPNPVYPIVLFLDTLFALLSISRLSVLRFILLASFAPLWARAPPFIKVAGRRAAERSNTFAITTAMVILSYLADSTLSKRVEAAIYAFSPTSSRPAIGPICMQRIMGTKGKEAQSMPPRRWLPRSEQAFWLSFKRSSSTPSTKTPSPAPSDPFFPAPESSSSLHLLIAAFLASTYLCIDPVLMRTLLKHIPPVRLLRPGWPMTAIATAFIGYIGFGRAPGMGELAIGLIAWRAIRHIASTDPRSTVVPASGGVSTGTSSPDQPLLTRLATFYRHFRATIKTILASPESRRIYFFLCLNLAFMFVQMAYGIWTNSLGLISDSIHMFFDCLALGMGLFASVMATWPSNSVYTYGYSRVETLSGFANGIFLCLISIFIVFEAIQRLIDPPEMNTGQLLTVSAVGLAVNVVGLLATGGHHGHSHGGGGGHGHEHGHGHAPVRSNSTPFLVKDGKKEHDDYHGHSHNGHSHSSHTATPTRSSHTRSHSQASPAPSLTHLASPSPSHTHSQSHSHSHAPSTPASNGHSHDTHDAHDGHDEYPDCDSNDEHEGGADAHGHDNHDSHNMKGVFLHVLADTLGSVGVIISTLLINRYGWTGFDPLASIFIAVMIFVSVVQLVIDSGRLLVLDMGEEKEAEVRKALTALGRVEGVASYTKPRFWQKDPSSMVGSICIQLAPASGSAYDAHGRPTQFQVSIDRVTARVRRVLRSHIAGLDDLTVQVEPAGGLG</sequence>
<feature type="transmembrane region" description="Helical" evidence="9">
    <location>
        <begin position="431"/>
        <end position="449"/>
    </location>
</feature>
<comment type="similarity">
    <text evidence="2">Belongs to the cation diffusion facilitator (CDF) transporter (TC 2.A.4) family. SLC30A subfamily.</text>
</comment>
<feature type="transmembrane region" description="Helical" evidence="9">
    <location>
        <begin position="271"/>
        <end position="291"/>
    </location>
</feature>
<dbReference type="GO" id="GO:0006882">
    <property type="term" value="P:intracellular zinc ion homeostasis"/>
    <property type="evidence" value="ECO:0007669"/>
    <property type="project" value="InterPro"/>
</dbReference>
<dbReference type="OrthoDB" id="78669at2759"/>
<feature type="transmembrane region" description="Helical" evidence="9">
    <location>
        <begin position="65"/>
        <end position="83"/>
    </location>
</feature>
<dbReference type="Proteomes" id="UP000321518">
    <property type="component" value="Unassembled WGS sequence"/>
</dbReference>
<dbReference type="AlphaFoldDB" id="A0A511KFA1"/>
<feature type="compositionally biased region" description="Low complexity" evidence="8">
    <location>
        <begin position="576"/>
        <end position="595"/>
    </location>
</feature>
<evidence type="ECO:0000256" key="2">
    <source>
        <dbReference type="ARBA" id="ARBA00008873"/>
    </source>
</evidence>
<dbReference type="GO" id="GO:0031410">
    <property type="term" value="C:cytoplasmic vesicle"/>
    <property type="evidence" value="ECO:0007669"/>
    <property type="project" value="TreeGrafter"/>
</dbReference>
<evidence type="ECO:0000313" key="12">
    <source>
        <dbReference type="Proteomes" id="UP000321518"/>
    </source>
</evidence>
<feature type="transmembrane region" description="Helical" evidence="9">
    <location>
        <begin position="672"/>
        <end position="692"/>
    </location>
</feature>
<dbReference type="NCBIfam" id="TIGR01297">
    <property type="entry name" value="CDF"/>
    <property type="match status" value="1"/>
</dbReference>
<dbReference type="GO" id="GO:0016020">
    <property type="term" value="C:membrane"/>
    <property type="evidence" value="ECO:0007669"/>
    <property type="project" value="UniProtKB-SubCell"/>
</dbReference>
<keyword evidence="3" id="KW-0813">Transport</keyword>
<feature type="compositionally biased region" description="Basic and acidic residues" evidence="8">
    <location>
        <begin position="555"/>
        <end position="566"/>
    </location>
</feature>
<dbReference type="PANTHER" id="PTHR45755">
    <property type="match status" value="1"/>
</dbReference>
<keyword evidence="6" id="KW-0406">Ion transport</keyword>
<feature type="transmembrane region" description="Helical" evidence="9">
    <location>
        <begin position="469"/>
        <end position="488"/>
    </location>
</feature>
<keyword evidence="7 9" id="KW-0472">Membrane</keyword>
<evidence type="ECO:0000256" key="7">
    <source>
        <dbReference type="ARBA" id="ARBA00023136"/>
    </source>
</evidence>
<dbReference type="Gene3D" id="1.20.1510.10">
    <property type="entry name" value="Cation efflux protein transmembrane domain"/>
    <property type="match status" value="2"/>
</dbReference>
<comment type="subcellular location">
    <subcellularLocation>
        <location evidence="1">Membrane</location>
        <topology evidence="1">Multi-pass membrane protein</topology>
    </subcellularLocation>
</comment>
<accession>A0A511KFA1</accession>
<evidence type="ECO:0000256" key="9">
    <source>
        <dbReference type="SAM" id="Phobius"/>
    </source>
</evidence>
<dbReference type="PANTHER" id="PTHR45755:SF4">
    <property type="entry name" value="ZINC TRANSPORTER 7"/>
    <property type="match status" value="1"/>
</dbReference>
<keyword evidence="4 9" id="KW-0812">Transmembrane</keyword>
<dbReference type="EMBL" id="BJWK01000006">
    <property type="protein sequence ID" value="GEM08606.1"/>
    <property type="molecule type" value="Genomic_DNA"/>
</dbReference>
<evidence type="ECO:0000259" key="10">
    <source>
        <dbReference type="Pfam" id="PF01545"/>
    </source>
</evidence>
<dbReference type="Pfam" id="PF01545">
    <property type="entry name" value="Cation_efflux"/>
    <property type="match status" value="1"/>
</dbReference>
<dbReference type="GO" id="GO:1904257">
    <property type="term" value="P:zinc ion import into Golgi lumen"/>
    <property type="evidence" value="ECO:0007669"/>
    <property type="project" value="TreeGrafter"/>
</dbReference>
<evidence type="ECO:0000256" key="1">
    <source>
        <dbReference type="ARBA" id="ARBA00004141"/>
    </source>
</evidence>
<evidence type="ECO:0000256" key="6">
    <source>
        <dbReference type="ARBA" id="ARBA00023065"/>
    </source>
</evidence>
<name>A0A511KFA1_RHOTO</name>
<feature type="transmembrane region" description="Helical" evidence="9">
    <location>
        <begin position="399"/>
        <end position="419"/>
    </location>
</feature>
<evidence type="ECO:0000256" key="3">
    <source>
        <dbReference type="ARBA" id="ARBA00022448"/>
    </source>
</evidence>
<feature type="transmembrane region" description="Helical" evidence="9">
    <location>
        <begin position="704"/>
        <end position="722"/>
    </location>
</feature>
<dbReference type="InterPro" id="IPR027469">
    <property type="entry name" value="Cation_efflux_TMD_sf"/>
</dbReference>
<evidence type="ECO:0000313" key="11">
    <source>
        <dbReference type="EMBL" id="GEM08606.1"/>
    </source>
</evidence>
<evidence type="ECO:0000256" key="4">
    <source>
        <dbReference type="ARBA" id="ARBA00022692"/>
    </source>
</evidence>
<keyword evidence="5 9" id="KW-1133">Transmembrane helix</keyword>
<organism evidence="11 12">
    <name type="scientific">Rhodotorula toruloides</name>
    <name type="common">Yeast</name>
    <name type="synonym">Rhodosporidium toruloides</name>
    <dbReference type="NCBI Taxonomy" id="5286"/>
    <lineage>
        <taxon>Eukaryota</taxon>
        <taxon>Fungi</taxon>
        <taxon>Dikarya</taxon>
        <taxon>Basidiomycota</taxon>
        <taxon>Pucciniomycotina</taxon>
        <taxon>Microbotryomycetes</taxon>
        <taxon>Sporidiobolales</taxon>
        <taxon>Sporidiobolaceae</taxon>
        <taxon>Rhodotorula</taxon>
    </lineage>
</organism>
<feature type="transmembrane region" description="Helical" evidence="9">
    <location>
        <begin position="116"/>
        <end position="144"/>
    </location>
</feature>
<gene>
    <name evidence="11" type="ORF">Rt10032_c06g2623</name>
</gene>
<comment type="caution">
    <text evidence="11">The sequence shown here is derived from an EMBL/GenBank/DDBJ whole genome shotgun (WGS) entry which is preliminary data.</text>
</comment>